<dbReference type="AlphaFoldDB" id="A0A1G2SXH1"/>
<gene>
    <name evidence="2" type="ORF">A2832_00450</name>
</gene>
<accession>A0A1G2SXH1</accession>
<sequence>MSHIYEHIISLENLLEAWKEFLNGKRGRKDVQEFQLNLMDNILSLHNDLKTRTYRHGSYHAFNISDPKPRNIHRPSAEVDEDDSGLDGPWGLGSIRK</sequence>
<comment type="caution">
    <text evidence="2">The sequence shown here is derived from an EMBL/GenBank/DDBJ whole genome shotgun (WGS) entry which is preliminary data.</text>
</comment>
<dbReference type="Proteomes" id="UP000178538">
    <property type="component" value="Unassembled WGS sequence"/>
</dbReference>
<protein>
    <submittedName>
        <fullName evidence="2">Uncharacterized protein</fullName>
    </submittedName>
</protein>
<evidence type="ECO:0000313" key="2">
    <source>
        <dbReference type="EMBL" id="OHA89737.1"/>
    </source>
</evidence>
<reference evidence="2 3" key="1">
    <citation type="journal article" date="2016" name="Nat. Commun.">
        <title>Thousands of microbial genomes shed light on interconnected biogeochemical processes in an aquifer system.</title>
        <authorList>
            <person name="Anantharaman K."/>
            <person name="Brown C.T."/>
            <person name="Hug L.A."/>
            <person name="Sharon I."/>
            <person name="Castelle C.J."/>
            <person name="Probst A.J."/>
            <person name="Thomas B.C."/>
            <person name="Singh A."/>
            <person name="Wilkins M.J."/>
            <person name="Karaoz U."/>
            <person name="Brodie E.L."/>
            <person name="Williams K.H."/>
            <person name="Hubbard S.S."/>
            <person name="Banfield J.F."/>
        </authorList>
    </citation>
    <scope>NUCLEOTIDE SEQUENCE [LARGE SCALE GENOMIC DNA]</scope>
</reference>
<dbReference type="STRING" id="1802737.A2832_00450"/>
<dbReference type="EMBL" id="MHVG01000025">
    <property type="protein sequence ID" value="OHA89737.1"/>
    <property type="molecule type" value="Genomic_DNA"/>
</dbReference>
<evidence type="ECO:0000256" key="1">
    <source>
        <dbReference type="SAM" id="MobiDB-lite"/>
    </source>
</evidence>
<proteinExistence type="predicted"/>
<name>A0A1G2SXH1_9BACT</name>
<evidence type="ECO:0000313" key="3">
    <source>
        <dbReference type="Proteomes" id="UP000178538"/>
    </source>
</evidence>
<organism evidence="2 3">
    <name type="scientific">Candidatus Zambryskibacteria bacterium RIFCSPHIGHO2_01_FULL_44_22b</name>
    <dbReference type="NCBI Taxonomy" id="1802737"/>
    <lineage>
        <taxon>Bacteria</taxon>
        <taxon>Candidatus Zambryskiibacteriota</taxon>
    </lineage>
</organism>
<feature type="region of interest" description="Disordered" evidence="1">
    <location>
        <begin position="64"/>
        <end position="97"/>
    </location>
</feature>